<reference evidence="3 4" key="1">
    <citation type="submission" date="2019-09" db="EMBL/GenBank/DDBJ databases">
        <title>Nocardioides panacisoli sp. nov., isolated from the soil of a ginseng field.</title>
        <authorList>
            <person name="Cho C."/>
        </authorList>
    </citation>
    <scope>NUCLEOTIDE SEQUENCE [LARGE SCALE GENOMIC DNA]</scope>
    <source>
        <strain evidence="3 4">BN140041</strain>
    </source>
</reference>
<dbReference type="Gene3D" id="3.40.50.620">
    <property type="entry name" value="HUPs"/>
    <property type="match status" value="1"/>
</dbReference>
<sequence length="130" mass="13698">MSVVAAYTPDKYGRAALTHATAAARDSGTRLVIVNATRGDSYVDTHFAADEEVEAVRSTLTGEGLDVAVRHDVVPDIADAVLAAAEEEQATLIVVGVRHRSPVGKLLLGSITQRVILDAPCPVLAVKPER</sequence>
<dbReference type="InterPro" id="IPR006016">
    <property type="entry name" value="UspA"/>
</dbReference>
<organism evidence="3 4">
    <name type="scientific">Nocardioides antri</name>
    <dbReference type="NCBI Taxonomy" id="2607659"/>
    <lineage>
        <taxon>Bacteria</taxon>
        <taxon>Bacillati</taxon>
        <taxon>Actinomycetota</taxon>
        <taxon>Actinomycetes</taxon>
        <taxon>Propionibacteriales</taxon>
        <taxon>Nocardioidaceae</taxon>
        <taxon>Nocardioides</taxon>
    </lineage>
</organism>
<dbReference type="PANTHER" id="PTHR46268:SF15">
    <property type="entry name" value="UNIVERSAL STRESS PROTEIN HP_0031"/>
    <property type="match status" value="1"/>
</dbReference>
<keyword evidence="4" id="KW-1185">Reference proteome</keyword>
<reference evidence="3 4" key="2">
    <citation type="submission" date="2019-09" db="EMBL/GenBank/DDBJ databases">
        <authorList>
            <person name="Jin C."/>
        </authorList>
    </citation>
    <scope>NUCLEOTIDE SEQUENCE [LARGE SCALE GENOMIC DNA]</scope>
    <source>
        <strain evidence="3 4">BN140041</strain>
    </source>
</reference>
<protein>
    <submittedName>
        <fullName evidence="3">Universal stress protein</fullName>
    </submittedName>
</protein>
<dbReference type="RefSeq" id="WP_149751995.1">
    <property type="nucleotide sequence ID" value="NZ_VUJW01000012.1"/>
</dbReference>
<dbReference type="InterPro" id="IPR014729">
    <property type="entry name" value="Rossmann-like_a/b/a_fold"/>
</dbReference>
<accession>A0A5B1LV35</accession>
<feature type="domain" description="UspA" evidence="2">
    <location>
        <begin position="3"/>
        <end position="127"/>
    </location>
</feature>
<dbReference type="Pfam" id="PF00582">
    <property type="entry name" value="Usp"/>
    <property type="match status" value="1"/>
</dbReference>
<gene>
    <name evidence="3" type="ORF">F0U47_18665</name>
</gene>
<dbReference type="AlphaFoldDB" id="A0A5B1LV35"/>
<dbReference type="SUPFAM" id="SSF52402">
    <property type="entry name" value="Adenine nucleotide alpha hydrolases-like"/>
    <property type="match status" value="1"/>
</dbReference>
<comment type="caution">
    <text evidence="3">The sequence shown here is derived from an EMBL/GenBank/DDBJ whole genome shotgun (WGS) entry which is preliminary data.</text>
</comment>
<comment type="similarity">
    <text evidence="1">Belongs to the universal stress protein A family.</text>
</comment>
<dbReference type="CDD" id="cd00293">
    <property type="entry name" value="USP-like"/>
    <property type="match status" value="1"/>
</dbReference>
<dbReference type="EMBL" id="VUJW01000012">
    <property type="protein sequence ID" value="KAA1424264.1"/>
    <property type="molecule type" value="Genomic_DNA"/>
</dbReference>
<dbReference type="PANTHER" id="PTHR46268">
    <property type="entry name" value="STRESS RESPONSE PROTEIN NHAX"/>
    <property type="match status" value="1"/>
</dbReference>
<evidence type="ECO:0000259" key="2">
    <source>
        <dbReference type="Pfam" id="PF00582"/>
    </source>
</evidence>
<dbReference type="Proteomes" id="UP000324351">
    <property type="component" value="Unassembled WGS sequence"/>
</dbReference>
<proteinExistence type="inferred from homology"/>
<name>A0A5B1LV35_9ACTN</name>
<dbReference type="InterPro" id="IPR006015">
    <property type="entry name" value="Universal_stress_UspA"/>
</dbReference>
<dbReference type="PRINTS" id="PR01438">
    <property type="entry name" value="UNVRSLSTRESS"/>
</dbReference>
<evidence type="ECO:0000256" key="1">
    <source>
        <dbReference type="ARBA" id="ARBA00008791"/>
    </source>
</evidence>
<evidence type="ECO:0000313" key="4">
    <source>
        <dbReference type="Proteomes" id="UP000324351"/>
    </source>
</evidence>
<evidence type="ECO:0000313" key="3">
    <source>
        <dbReference type="EMBL" id="KAA1424264.1"/>
    </source>
</evidence>